<proteinExistence type="predicted"/>
<dbReference type="GO" id="GO:0004674">
    <property type="term" value="F:protein serine/threonine kinase activity"/>
    <property type="evidence" value="ECO:0007669"/>
    <property type="project" value="UniProtKB-KW"/>
</dbReference>
<dbReference type="PROSITE" id="PS00107">
    <property type="entry name" value="PROTEIN_KINASE_ATP"/>
    <property type="match status" value="1"/>
</dbReference>
<evidence type="ECO:0000256" key="7">
    <source>
        <dbReference type="ARBA" id="ARBA00022741"/>
    </source>
</evidence>
<evidence type="ECO:0000256" key="8">
    <source>
        <dbReference type="ARBA" id="ARBA00022777"/>
    </source>
</evidence>
<dbReference type="GO" id="GO:0005524">
    <property type="term" value="F:ATP binding"/>
    <property type="evidence" value="ECO:0007669"/>
    <property type="project" value="UniProtKB-UniRule"/>
</dbReference>
<dbReference type="STRING" id="3885.V7B568"/>
<keyword evidence="11 15" id="KW-0472">Membrane</keyword>
<keyword evidence="6" id="KW-0677">Repeat</keyword>
<evidence type="ECO:0000256" key="16">
    <source>
        <dbReference type="SAM" id="SignalP"/>
    </source>
</evidence>
<evidence type="ECO:0000256" key="4">
    <source>
        <dbReference type="ARBA" id="ARBA00022692"/>
    </source>
</evidence>
<comment type="subcellular location">
    <subcellularLocation>
        <location evidence="1">Membrane</location>
        <topology evidence="1">Single-pass membrane protein</topology>
    </subcellularLocation>
</comment>
<gene>
    <name evidence="19" type="ORF">PHAVU_008G077800g</name>
</gene>
<feature type="signal peptide" evidence="16">
    <location>
        <begin position="1"/>
        <end position="27"/>
    </location>
</feature>
<dbReference type="PROSITE" id="PS51473">
    <property type="entry name" value="GNK2"/>
    <property type="match status" value="2"/>
</dbReference>
<evidence type="ECO:0000256" key="11">
    <source>
        <dbReference type="ARBA" id="ARBA00023136"/>
    </source>
</evidence>
<feature type="chain" id="PRO_5004753922" evidence="16">
    <location>
        <begin position="28"/>
        <end position="664"/>
    </location>
</feature>
<evidence type="ECO:0000313" key="19">
    <source>
        <dbReference type="EMBL" id="ESW12018.1"/>
    </source>
</evidence>
<dbReference type="PANTHER" id="PTHR27002:SF847">
    <property type="entry name" value="CYSTEINE-RICH RECEPTOR-KINASE-LIKE PROTEIN"/>
    <property type="match status" value="1"/>
</dbReference>
<dbReference type="SMART" id="SM00220">
    <property type="entry name" value="S_TKc"/>
    <property type="match status" value="1"/>
</dbReference>
<dbReference type="Gramene" id="ESW12018">
    <property type="protein sequence ID" value="ESW12018"/>
    <property type="gene ID" value="PHAVU_008G077800g"/>
</dbReference>
<dbReference type="CDD" id="cd14066">
    <property type="entry name" value="STKc_IRAK"/>
    <property type="match status" value="1"/>
</dbReference>
<evidence type="ECO:0000256" key="9">
    <source>
        <dbReference type="ARBA" id="ARBA00022840"/>
    </source>
</evidence>
<feature type="domain" description="Protein kinase" evidence="17">
    <location>
        <begin position="344"/>
        <end position="631"/>
    </location>
</feature>
<dbReference type="FunFam" id="3.30.200.20:FF:000727">
    <property type="entry name" value="Cysteine-rich RLK (RECEPTOR-like protein kinase) 23"/>
    <property type="match status" value="1"/>
</dbReference>
<dbReference type="SMR" id="V7B568"/>
<organism evidence="19 20">
    <name type="scientific">Phaseolus vulgaris</name>
    <name type="common">Kidney bean</name>
    <name type="synonym">French bean</name>
    <dbReference type="NCBI Taxonomy" id="3885"/>
    <lineage>
        <taxon>Eukaryota</taxon>
        <taxon>Viridiplantae</taxon>
        <taxon>Streptophyta</taxon>
        <taxon>Embryophyta</taxon>
        <taxon>Tracheophyta</taxon>
        <taxon>Spermatophyta</taxon>
        <taxon>Magnoliopsida</taxon>
        <taxon>eudicotyledons</taxon>
        <taxon>Gunneridae</taxon>
        <taxon>Pentapetalae</taxon>
        <taxon>rosids</taxon>
        <taxon>fabids</taxon>
        <taxon>Fabales</taxon>
        <taxon>Fabaceae</taxon>
        <taxon>Papilionoideae</taxon>
        <taxon>50 kb inversion clade</taxon>
        <taxon>NPAAA clade</taxon>
        <taxon>indigoferoid/millettioid clade</taxon>
        <taxon>Phaseoleae</taxon>
        <taxon>Phaseolus</taxon>
    </lineage>
</organism>
<evidence type="ECO:0000313" key="20">
    <source>
        <dbReference type="Proteomes" id="UP000000226"/>
    </source>
</evidence>
<dbReference type="GO" id="GO:0042742">
    <property type="term" value="P:defense response to bacterium"/>
    <property type="evidence" value="ECO:0007669"/>
    <property type="project" value="TreeGrafter"/>
</dbReference>
<feature type="transmembrane region" description="Helical" evidence="15">
    <location>
        <begin position="282"/>
        <end position="304"/>
    </location>
</feature>
<feature type="binding site" evidence="14">
    <location>
        <position position="372"/>
    </location>
    <ligand>
        <name>ATP</name>
        <dbReference type="ChEBI" id="CHEBI:30616"/>
    </ligand>
</feature>
<dbReference type="Pfam" id="PF07714">
    <property type="entry name" value="PK_Tyr_Ser-Thr"/>
    <property type="match status" value="1"/>
</dbReference>
<dbReference type="PANTHER" id="PTHR27002">
    <property type="entry name" value="RECEPTOR-LIKE SERINE/THREONINE-PROTEIN KINASE SD1-8"/>
    <property type="match status" value="1"/>
</dbReference>
<evidence type="ECO:0000256" key="6">
    <source>
        <dbReference type="ARBA" id="ARBA00022737"/>
    </source>
</evidence>
<dbReference type="SUPFAM" id="SSF56112">
    <property type="entry name" value="Protein kinase-like (PK-like)"/>
    <property type="match status" value="1"/>
</dbReference>
<protein>
    <submittedName>
        <fullName evidence="19">Uncharacterized protein</fullName>
    </submittedName>
</protein>
<dbReference type="InterPro" id="IPR002902">
    <property type="entry name" value="GNK2"/>
</dbReference>
<evidence type="ECO:0000256" key="10">
    <source>
        <dbReference type="ARBA" id="ARBA00022989"/>
    </source>
</evidence>
<feature type="domain" description="Gnk2-homologous" evidence="18">
    <location>
        <begin position="142"/>
        <end position="249"/>
    </location>
</feature>
<dbReference type="InterPro" id="IPR000719">
    <property type="entry name" value="Prot_kinase_dom"/>
</dbReference>
<dbReference type="FunFam" id="1.10.510.10:FF:000129">
    <property type="entry name" value="cysteine-rich receptor-like protein kinase 10"/>
    <property type="match status" value="1"/>
</dbReference>
<dbReference type="Gene3D" id="3.30.200.20">
    <property type="entry name" value="Phosphorylase Kinase, domain 1"/>
    <property type="match status" value="1"/>
</dbReference>
<accession>V7B568</accession>
<dbReference type="InterPro" id="IPR011009">
    <property type="entry name" value="Kinase-like_dom_sf"/>
</dbReference>
<dbReference type="EMBL" id="CM002295">
    <property type="protein sequence ID" value="ESW12018.1"/>
    <property type="molecule type" value="Genomic_DNA"/>
</dbReference>
<dbReference type="InterPro" id="IPR038408">
    <property type="entry name" value="GNK2_sf"/>
</dbReference>
<keyword evidence="20" id="KW-1185">Reference proteome</keyword>
<dbReference type="GO" id="GO:0005886">
    <property type="term" value="C:plasma membrane"/>
    <property type="evidence" value="ECO:0007669"/>
    <property type="project" value="TreeGrafter"/>
</dbReference>
<keyword evidence="12" id="KW-0675">Receptor</keyword>
<keyword evidence="13" id="KW-0325">Glycoprotein</keyword>
<dbReference type="Proteomes" id="UP000000226">
    <property type="component" value="Chromosome 8"/>
</dbReference>
<name>V7B568_PHAVU</name>
<dbReference type="FunFam" id="3.30.430.20:FF:000012">
    <property type="entry name" value="Cysteine-rich receptor-like protein kinase 25"/>
    <property type="match status" value="1"/>
</dbReference>
<dbReference type="InterPro" id="IPR008271">
    <property type="entry name" value="Ser/Thr_kinase_AS"/>
</dbReference>
<evidence type="ECO:0000259" key="17">
    <source>
        <dbReference type="PROSITE" id="PS50011"/>
    </source>
</evidence>
<evidence type="ECO:0000256" key="13">
    <source>
        <dbReference type="ARBA" id="ARBA00023180"/>
    </source>
</evidence>
<dbReference type="InterPro" id="IPR017441">
    <property type="entry name" value="Protein_kinase_ATP_BS"/>
</dbReference>
<evidence type="ECO:0000256" key="14">
    <source>
        <dbReference type="PROSITE-ProRule" id="PRU10141"/>
    </source>
</evidence>
<reference evidence="20" key="1">
    <citation type="journal article" date="2014" name="Nat. Genet.">
        <title>A reference genome for common bean and genome-wide analysis of dual domestications.</title>
        <authorList>
            <person name="Schmutz J."/>
            <person name="McClean P.E."/>
            <person name="Mamidi S."/>
            <person name="Wu G.A."/>
            <person name="Cannon S.B."/>
            <person name="Grimwood J."/>
            <person name="Jenkins J."/>
            <person name="Shu S."/>
            <person name="Song Q."/>
            <person name="Chavarro C."/>
            <person name="Torres-Torres M."/>
            <person name="Geffroy V."/>
            <person name="Moghaddam S.M."/>
            <person name="Gao D."/>
            <person name="Abernathy B."/>
            <person name="Barry K."/>
            <person name="Blair M."/>
            <person name="Brick M.A."/>
            <person name="Chovatia M."/>
            <person name="Gepts P."/>
            <person name="Goodstein D.M."/>
            <person name="Gonzales M."/>
            <person name="Hellsten U."/>
            <person name="Hyten D.L."/>
            <person name="Jia G."/>
            <person name="Kelly J.D."/>
            <person name="Kudrna D."/>
            <person name="Lee R."/>
            <person name="Richard M.M."/>
            <person name="Miklas P.N."/>
            <person name="Osorno J.M."/>
            <person name="Rodrigues J."/>
            <person name="Thareau V."/>
            <person name="Urrea C.A."/>
            <person name="Wang M."/>
            <person name="Yu Y."/>
            <person name="Zhang M."/>
            <person name="Wing R.A."/>
            <person name="Cregan P.B."/>
            <person name="Rokhsar D.S."/>
            <person name="Jackson S.A."/>
        </authorList>
    </citation>
    <scope>NUCLEOTIDE SEQUENCE [LARGE SCALE GENOMIC DNA]</scope>
    <source>
        <strain evidence="20">cv. G19833</strain>
    </source>
</reference>
<dbReference type="Gene3D" id="1.10.510.10">
    <property type="entry name" value="Transferase(Phosphotransferase) domain 1"/>
    <property type="match status" value="1"/>
</dbReference>
<dbReference type="Pfam" id="PF01657">
    <property type="entry name" value="Stress-antifung"/>
    <property type="match status" value="2"/>
</dbReference>
<keyword evidence="9 14" id="KW-0067">ATP-binding</keyword>
<keyword evidence="8" id="KW-0418">Kinase</keyword>
<evidence type="ECO:0000259" key="18">
    <source>
        <dbReference type="PROSITE" id="PS51473"/>
    </source>
</evidence>
<keyword evidence="4 15" id="KW-0812">Transmembrane</keyword>
<evidence type="ECO:0000256" key="3">
    <source>
        <dbReference type="ARBA" id="ARBA00022679"/>
    </source>
</evidence>
<dbReference type="OMA" id="HQNCSAN"/>
<dbReference type="InterPro" id="IPR001245">
    <property type="entry name" value="Ser-Thr/Tyr_kinase_cat_dom"/>
</dbReference>
<dbReference type="PROSITE" id="PS50011">
    <property type="entry name" value="PROTEIN_KINASE_DOM"/>
    <property type="match status" value="1"/>
</dbReference>
<sequence>MPSNNLIFRIFCCILVITFFNFPTTKAQNEDRVYFEHQNCSANISLPSTYQNNLITLFSSFTSNASAKLFYNTTILGGNSSVYGMFMCRGDIPLRLCKQCVGNATQKLSTDPECNQSIEGFMWYAECKLRYSNVSFFSIVATSPEYALFNNNNVSSNSTISFMNFLRNTMNQTAEAAADSEARFSTKEANLSRSQTLYALAQCTQDLSPQNCRTCLAEGIKILPTCCDGKQGARVIFPSCNIWYEMYPFYGLVTDNIPPKTLVPSPGFSSSSSSSSYQTRTIILILISIIILLGLLFGICYSLMRRKTKKSNKVILRENFGLGSSTIESLQFNLALIEAATNNFADDNKIGKGGFGEVYKGILIDGTSIAVKRLSRNSKQGLEEFKNEVLLISKLQHRNLVTFMGFCVNEEEKILIYEYVTHKSLDYFLFDTKQEKFLTWPERYKIIEGIAKGILYLHDHSRLKVIHRDLKPSNILLDENMNPKISDFGLARIVEKDQQEGSTKRITGTYGYMSPEYAVFGQFSEKLDVYSFGVMVLEIISGRKNIGSYEPHRIVNCLLNFVWEHWRDETPLSTLDPRLKENHSNIEVIRCVKIGLLCVQENPDVRPTMLTIVSYLNGHLVELPSPVEPTFSLNRETNPIVAYESNLRQSTSNNEMSVSKLYPR</sequence>
<keyword evidence="10 15" id="KW-1133">Transmembrane helix</keyword>
<keyword evidence="5 16" id="KW-0732">Signal</keyword>
<dbReference type="PROSITE" id="PS00108">
    <property type="entry name" value="PROTEIN_KINASE_ST"/>
    <property type="match status" value="1"/>
</dbReference>
<dbReference type="Gene3D" id="3.30.430.20">
    <property type="entry name" value="Gnk2 domain, C-X8-C-X2-C motif"/>
    <property type="match status" value="2"/>
</dbReference>
<evidence type="ECO:0000256" key="12">
    <source>
        <dbReference type="ARBA" id="ARBA00023170"/>
    </source>
</evidence>
<evidence type="ECO:0000256" key="1">
    <source>
        <dbReference type="ARBA" id="ARBA00004167"/>
    </source>
</evidence>
<keyword evidence="2" id="KW-0723">Serine/threonine-protein kinase</keyword>
<feature type="domain" description="Gnk2-homologous" evidence="18">
    <location>
        <begin position="32"/>
        <end position="136"/>
    </location>
</feature>
<dbReference type="OrthoDB" id="1360180at2759"/>
<dbReference type="AlphaFoldDB" id="V7B568"/>
<keyword evidence="7 14" id="KW-0547">Nucleotide-binding</keyword>
<evidence type="ECO:0000256" key="2">
    <source>
        <dbReference type="ARBA" id="ARBA00022527"/>
    </source>
</evidence>
<keyword evidence="3" id="KW-0808">Transferase</keyword>
<evidence type="ECO:0000256" key="15">
    <source>
        <dbReference type="SAM" id="Phobius"/>
    </source>
</evidence>
<evidence type="ECO:0000256" key="5">
    <source>
        <dbReference type="ARBA" id="ARBA00022729"/>
    </source>
</evidence>
<dbReference type="CDD" id="cd23509">
    <property type="entry name" value="Gnk2-like"/>
    <property type="match status" value="2"/>
</dbReference>